<reference evidence="2 3" key="2">
    <citation type="submission" date="2021-10" db="EMBL/GenBank/DDBJ databases">
        <authorList>
            <person name="Piombo E."/>
        </authorList>
    </citation>
    <scope>NUCLEOTIDE SEQUENCE [LARGE SCALE GENOMIC DNA]</scope>
</reference>
<dbReference type="PROSITE" id="PS50280">
    <property type="entry name" value="SET"/>
    <property type="match status" value="1"/>
</dbReference>
<dbReference type="Gene3D" id="2.170.270.10">
    <property type="entry name" value="SET domain"/>
    <property type="match status" value="1"/>
</dbReference>
<gene>
    <name evidence="2" type="ORF">CSOL1703_00017529</name>
</gene>
<name>A0A9N9ZH92_9HYPO</name>
<dbReference type="InterPro" id="IPR053185">
    <property type="entry name" value="SET_domain_protein"/>
</dbReference>
<dbReference type="EMBL" id="CABFOC020000056">
    <property type="protein sequence ID" value="CAH0055426.1"/>
    <property type="molecule type" value="Genomic_DNA"/>
</dbReference>
<dbReference type="Proteomes" id="UP000775872">
    <property type="component" value="Unassembled WGS sequence"/>
</dbReference>
<reference evidence="3" key="1">
    <citation type="submission" date="2019-06" db="EMBL/GenBank/DDBJ databases">
        <authorList>
            <person name="Broberg M."/>
        </authorList>
    </citation>
    <scope>NUCLEOTIDE SEQUENCE [LARGE SCALE GENOMIC DNA]</scope>
</reference>
<protein>
    <recommendedName>
        <fullName evidence="1">SET domain-containing protein</fullName>
    </recommendedName>
</protein>
<dbReference type="InterPro" id="IPR046341">
    <property type="entry name" value="SET_dom_sf"/>
</dbReference>
<evidence type="ECO:0000259" key="1">
    <source>
        <dbReference type="PROSITE" id="PS50280"/>
    </source>
</evidence>
<dbReference type="PANTHER" id="PTHR47332">
    <property type="entry name" value="SET DOMAIN-CONTAINING PROTEIN 5"/>
    <property type="match status" value="1"/>
</dbReference>
<dbReference type="AlphaFoldDB" id="A0A9N9ZH92"/>
<feature type="domain" description="SET" evidence="1">
    <location>
        <begin position="2"/>
        <end position="156"/>
    </location>
</feature>
<sequence length="225" mass="25008">MLGVQVKSRDNGSLVTIVIAEHGAFHMIAKTEIKPGQCILTDPGLASFPSGLRQAPESSALIKERIDALSEREREVFFTLEGNPLCDYDEYYGRPEYACIFPLLSLASNTCSPNCVTAVLPTNKTTGNCRRRKGWKLALRASELIKEGEEVGFFKLVGGGRYHTRMENHIERFGYPCRCSECTMPSELHYPAEDQRAQLNQLYGTAFGRDDVSTLALTHCIGHMA</sequence>
<proteinExistence type="predicted"/>
<dbReference type="PANTHER" id="PTHR47332:SF2">
    <property type="entry name" value="SET-6"/>
    <property type="match status" value="1"/>
</dbReference>
<keyword evidence="3" id="KW-1185">Reference proteome</keyword>
<dbReference type="SUPFAM" id="SSF82199">
    <property type="entry name" value="SET domain"/>
    <property type="match status" value="1"/>
</dbReference>
<dbReference type="InterPro" id="IPR001214">
    <property type="entry name" value="SET_dom"/>
</dbReference>
<evidence type="ECO:0000313" key="3">
    <source>
        <dbReference type="Proteomes" id="UP000775872"/>
    </source>
</evidence>
<evidence type="ECO:0000313" key="2">
    <source>
        <dbReference type="EMBL" id="CAH0055426.1"/>
    </source>
</evidence>
<accession>A0A9N9ZH92</accession>
<dbReference type="OrthoDB" id="265717at2759"/>
<organism evidence="2 3">
    <name type="scientific">Clonostachys solani</name>
    <dbReference type="NCBI Taxonomy" id="160281"/>
    <lineage>
        <taxon>Eukaryota</taxon>
        <taxon>Fungi</taxon>
        <taxon>Dikarya</taxon>
        <taxon>Ascomycota</taxon>
        <taxon>Pezizomycotina</taxon>
        <taxon>Sordariomycetes</taxon>
        <taxon>Hypocreomycetidae</taxon>
        <taxon>Hypocreales</taxon>
        <taxon>Bionectriaceae</taxon>
        <taxon>Clonostachys</taxon>
    </lineage>
</organism>
<comment type="caution">
    <text evidence="2">The sequence shown here is derived from an EMBL/GenBank/DDBJ whole genome shotgun (WGS) entry which is preliminary data.</text>
</comment>